<evidence type="ECO:0000256" key="2">
    <source>
        <dbReference type="ARBA" id="ARBA00004651"/>
    </source>
</evidence>
<keyword evidence="11 13" id="KW-0472">Membrane</keyword>
<feature type="transmembrane region" description="Helical" evidence="13">
    <location>
        <begin position="9"/>
        <end position="27"/>
    </location>
</feature>
<feature type="transmembrane region" description="Helical" evidence="13">
    <location>
        <begin position="203"/>
        <end position="222"/>
    </location>
</feature>
<evidence type="ECO:0000313" key="15">
    <source>
        <dbReference type="Proteomes" id="UP000664701"/>
    </source>
</evidence>
<evidence type="ECO:0000313" key="14">
    <source>
        <dbReference type="EMBL" id="WYJ76604.1"/>
    </source>
</evidence>
<feature type="transmembrane region" description="Helical" evidence="13">
    <location>
        <begin position="47"/>
        <end position="74"/>
    </location>
</feature>
<evidence type="ECO:0000256" key="3">
    <source>
        <dbReference type="ARBA" id="ARBA00010199"/>
    </source>
</evidence>
<dbReference type="EMBL" id="CP147251">
    <property type="protein sequence ID" value="WYJ76604.1"/>
    <property type="molecule type" value="Genomic_DNA"/>
</dbReference>
<dbReference type="RefSeq" id="WP_207941253.1">
    <property type="nucleotide sequence ID" value="NZ_CP147251.1"/>
</dbReference>
<comment type="similarity">
    <text evidence="3">Belongs to the multi antimicrobial extrusion (MATE) (TC 2.A.66.1) family.</text>
</comment>
<keyword evidence="9 13" id="KW-1133">Transmembrane helix</keyword>
<accession>A0ABZ2SL82</accession>
<name>A0ABZ2SL82_9ENTE</name>
<evidence type="ECO:0000256" key="7">
    <source>
        <dbReference type="ARBA" id="ARBA00022475"/>
    </source>
</evidence>
<sequence length="460" mass="50449">MKKFIGDKAFYRTVLTIAIPVMIQNGVTNLVNFLDNIMVGQIGTEQMSGVAIVNQLIFVFNLCIFGIVSGASIFGTQYYGKRDFVGMRNAFRFKLVAGIIASLLGMLLLFTMQIPLISLFLHNDGTSSNLTLALQSGQSFLVTMLVGLIPFSISQAYASTLREMGKTIVPMFASSVAVVTNTLLNYLLIFGNFGAPQLGVQGAAISTVIARIIECAIIVVWVHRHNMDNPFIVGAFRNFHIPKQLIQQIIKKGSPLMLNEVLWACGMTIVLQAYSIRGLSVIAGMNIASTVSNIFNIIFLALGGAAAIVVGQLLGANKMAEAKDSARKLIFFSVVSCTIMGIIMIIIAPHFPEIYNTSREVKDLAGHFITIGAICMPFYAFNHVSYFVLRSGGKTIITFLFDSVFIWVIVLPLAYLLSTHTSLPIIWVYFICQMTEALKCIIGYFLVKSDAWLENIVVEA</sequence>
<feature type="transmembrane region" description="Helical" evidence="13">
    <location>
        <begin position="368"/>
        <end position="389"/>
    </location>
</feature>
<gene>
    <name evidence="14" type="ORF">DOK78_001237</name>
</gene>
<feature type="transmembrane region" description="Helical" evidence="13">
    <location>
        <begin position="95"/>
        <end position="120"/>
    </location>
</feature>
<dbReference type="NCBIfam" id="TIGR00797">
    <property type="entry name" value="matE"/>
    <property type="match status" value="1"/>
</dbReference>
<dbReference type="InterPro" id="IPR048279">
    <property type="entry name" value="MdtK-like"/>
</dbReference>
<comment type="subcellular location">
    <subcellularLocation>
        <location evidence="2">Cell membrane</location>
        <topology evidence="2">Multi-pass membrane protein</topology>
    </subcellularLocation>
</comment>
<organism evidence="14 15">
    <name type="scientific">Candidatus Enterococcus lowellii</name>
    <dbReference type="NCBI Taxonomy" id="2230877"/>
    <lineage>
        <taxon>Bacteria</taxon>
        <taxon>Bacillati</taxon>
        <taxon>Bacillota</taxon>
        <taxon>Bacilli</taxon>
        <taxon>Lactobacillales</taxon>
        <taxon>Enterococcaceae</taxon>
        <taxon>Enterococcus</taxon>
    </lineage>
</organism>
<evidence type="ECO:0000256" key="10">
    <source>
        <dbReference type="ARBA" id="ARBA00023065"/>
    </source>
</evidence>
<feature type="transmembrane region" description="Helical" evidence="13">
    <location>
        <begin position="329"/>
        <end position="348"/>
    </location>
</feature>
<dbReference type="PANTHER" id="PTHR43298:SF2">
    <property type="entry name" value="FMN_FAD EXPORTER YEEO-RELATED"/>
    <property type="match status" value="1"/>
</dbReference>
<feature type="transmembrane region" description="Helical" evidence="13">
    <location>
        <begin position="171"/>
        <end position="191"/>
    </location>
</feature>
<evidence type="ECO:0000256" key="5">
    <source>
        <dbReference type="ARBA" id="ARBA00022448"/>
    </source>
</evidence>
<feature type="transmembrane region" description="Helical" evidence="13">
    <location>
        <begin position="294"/>
        <end position="317"/>
    </location>
</feature>
<feature type="transmembrane region" description="Helical" evidence="13">
    <location>
        <begin position="396"/>
        <end position="418"/>
    </location>
</feature>
<keyword evidence="8 13" id="KW-0812">Transmembrane</keyword>
<dbReference type="PIRSF" id="PIRSF006603">
    <property type="entry name" value="DinF"/>
    <property type="match status" value="1"/>
</dbReference>
<evidence type="ECO:0000256" key="1">
    <source>
        <dbReference type="ARBA" id="ARBA00003408"/>
    </source>
</evidence>
<feature type="transmembrane region" description="Helical" evidence="13">
    <location>
        <begin position="424"/>
        <end position="447"/>
    </location>
</feature>
<dbReference type="PANTHER" id="PTHR43298">
    <property type="entry name" value="MULTIDRUG RESISTANCE PROTEIN NORM-RELATED"/>
    <property type="match status" value="1"/>
</dbReference>
<dbReference type="InterPro" id="IPR002528">
    <property type="entry name" value="MATE_fam"/>
</dbReference>
<keyword evidence="5" id="KW-0813">Transport</keyword>
<protein>
    <recommendedName>
        <fullName evidence="4">Probable multidrug resistance protein NorM</fullName>
    </recommendedName>
    <alternativeName>
        <fullName evidence="12">Multidrug-efflux transporter</fullName>
    </alternativeName>
</protein>
<evidence type="ECO:0000256" key="6">
    <source>
        <dbReference type="ARBA" id="ARBA00022449"/>
    </source>
</evidence>
<evidence type="ECO:0000256" key="9">
    <source>
        <dbReference type="ARBA" id="ARBA00022989"/>
    </source>
</evidence>
<keyword evidence="10" id="KW-0406">Ion transport</keyword>
<evidence type="ECO:0000256" key="8">
    <source>
        <dbReference type="ARBA" id="ARBA00022692"/>
    </source>
</evidence>
<keyword evidence="7" id="KW-1003">Cell membrane</keyword>
<proteinExistence type="inferred from homology"/>
<evidence type="ECO:0000256" key="12">
    <source>
        <dbReference type="ARBA" id="ARBA00031636"/>
    </source>
</evidence>
<feature type="transmembrane region" description="Helical" evidence="13">
    <location>
        <begin position="140"/>
        <end position="159"/>
    </location>
</feature>
<dbReference type="Pfam" id="PF01554">
    <property type="entry name" value="MatE"/>
    <property type="match status" value="2"/>
</dbReference>
<keyword evidence="15" id="KW-1185">Reference proteome</keyword>
<dbReference type="Proteomes" id="UP000664701">
    <property type="component" value="Chromosome"/>
</dbReference>
<evidence type="ECO:0000256" key="13">
    <source>
        <dbReference type="SAM" id="Phobius"/>
    </source>
</evidence>
<evidence type="ECO:0000256" key="4">
    <source>
        <dbReference type="ARBA" id="ARBA00020268"/>
    </source>
</evidence>
<evidence type="ECO:0000256" key="11">
    <source>
        <dbReference type="ARBA" id="ARBA00023136"/>
    </source>
</evidence>
<dbReference type="InterPro" id="IPR050222">
    <property type="entry name" value="MATE_MdtK"/>
</dbReference>
<reference evidence="14 15" key="1">
    <citation type="submission" date="2024-03" db="EMBL/GenBank/DDBJ databases">
        <title>The Genome Sequence of Enterococcus sp. DIV2402.</title>
        <authorList>
            <consortium name="The Broad Institute Genomics Platform"/>
            <consortium name="The Broad Institute Microbial Omics Core"/>
            <consortium name="The Broad Institute Genomic Center for Infectious Diseases"/>
            <person name="Earl A."/>
            <person name="Manson A."/>
            <person name="Gilmore M."/>
            <person name="Schwartman J."/>
            <person name="Shea T."/>
            <person name="Abouelleil A."/>
            <person name="Cao P."/>
            <person name="Chapman S."/>
            <person name="Cusick C."/>
            <person name="Young S."/>
            <person name="Neafsey D."/>
            <person name="Nusbaum C."/>
            <person name="Birren B."/>
        </authorList>
    </citation>
    <scope>NUCLEOTIDE SEQUENCE [LARGE SCALE GENOMIC DNA]</scope>
    <source>
        <strain evidence="14 15">DIV2402</strain>
    </source>
</reference>
<keyword evidence="6" id="KW-0050">Antiport</keyword>
<comment type="function">
    <text evidence="1">Multidrug efflux pump.</text>
</comment>